<accession>A0A8T8WI56</accession>
<reference evidence="2 3" key="1">
    <citation type="journal article" date="2021" name="Int. J. Syst. Evol. Microbiol.">
        <title>Halobaculum halophilum sp. nov. and Halobaculum salinum sp. nov., isolated from salt lake and saline soil.</title>
        <authorList>
            <person name="Cui H.L."/>
            <person name="Shi X.W."/>
            <person name="Yin X.M."/>
            <person name="Yang X.Y."/>
            <person name="Hou J."/>
            <person name="Zhu L."/>
        </authorList>
    </citation>
    <scope>NUCLEOTIDE SEQUENCE [LARGE SCALE GENOMIC DNA]</scope>
    <source>
        <strain evidence="2 3">NBRC 109044</strain>
    </source>
</reference>
<gene>
    <name evidence="2" type="ORF">K6T50_18340</name>
</gene>
<evidence type="ECO:0000256" key="1">
    <source>
        <dbReference type="SAM" id="MobiDB-lite"/>
    </source>
</evidence>
<geneLocation type="plasmid" evidence="2 3">
    <name>unnamed2</name>
</geneLocation>
<dbReference type="EMBL" id="CP081960">
    <property type="protein sequence ID" value="QZP39530.1"/>
    <property type="molecule type" value="Genomic_DNA"/>
</dbReference>
<feature type="compositionally biased region" description="Acidic residues" evidence="1">
    <location>
        <begin position="263"/>
        <end position="279"/>
    </location>
</feature>
<evidence type="ECO:0000313" key="2">
    <source>
        <dbReference type="EMBL" id="QZP39530.1"/>
    </source>
</evidence>
<evidence type="ECO:0000313" key="3">
    <source>
        <dbReference type="Proteomes" id="UP000826254"/>
    </source>
</evidence>
<feature type="compositionally biased region" description="Basic and acidic residues" evidence="1">
    <location>
        <begin position="221"/>
        <end position="241"/>
    </location>
</feature>
<dbReference type="GeneID" id="67180144"/>
<dbReference type="KEGG" id="hmp:K6T50_18340"/>
<dbReference type="RefSeq" id="WP_222609279.1">
    <property type="nucleotide sequence ID" value="NZ_CP081960.1"/>
</dbReference>
<dbReference type="AlphaFoldDB" id="A0A8T8WI56"/>
<protein>
    <submittedName>
        <fullName evidence="2">Uncharacterized protein</fullName>
    </submittedName>
</protein>
<keyword evidence="3" id="KW-1185">Reference proteome</keyword>
<sequence>MTPEYGEDREEPLILHCFADYGVESEALACYGNVVRVGIDAMDTNESIPIKADAYDVPIADDVTFNLGVFHPICKRWAELTSLSGNPDDHPNQIPQAREIAQQYCDHYVIENKPNAPLKDPVYLDGKMFGLPIDYERAFETSFPVTQPPRQKRFSHGGTKVETSPYFFSERSRRWWGSVKGYRERRYPKEHLAKNSIPAPYIHHICRDWLRVYEAANGETVDRPDYSNYDERMESRRRAEDNESIYKYVDGDPQMDRTLDSFADGEADSENKEESEDDD</sequence>
<dbReference type="Proteomes" id="UP000826254">
    <property type="component" value="Plasmid unnamed2"/>
</dbReference>
<name>A0A8T8WI56_9EURY</name>
<feature type="region of interest" description="Disordered" evidence="1">
    <location>
        <begin position="221"/>
        <end position="279"/>
    </location>
</feature>
<keyword evidence="2" id="KW-0614">Plasmid</keyword>
<proteinExistence type="predicted"/>
<organism evidence="2 3">
    <name type="scientific">Halobaculum magnesiiphilum</name>
    <dbReference type="NCBI Taxonomy" id="1017351"/>
    <lineage>
        <taxon>Archaea</taxon>
        <taxon>Methanobacteriati</taxon>
        <taxon>Methanobacteriota</taxon>
        <taxon>Stenosarchaea group</taxon>
        <taxon>Halobacteria</taxon>
        <taxon>Halobacteriales</taxon>
        <taxon>Haloferacaceae</taxon>
        <taxon>Halobaculum</taxon>
    </lineage>
</organism>